<feature type="domain" description="KIB1-4 beta-propeller" evidence="1">
    <location>
        <begin position="142"/>
        <end position="205"/>
    </location>
</feature>
<evidence type="ECO:0000259" key="1">
    <source>
        <dbReference type="Pfam" id="PF03478"/>
    </source>
</evidence>
<reference evidence="2" key="1">
    <citation type="submission" date="2023-08" db="EMBL/GenBank/DDBJ databases">
        <title>A de novo genome assembly of Solanum verrucosum Schlechtendal, a Mexican diploid species geographically isolated from the other diploid A-genome species in potato relatives.</title>
        <authorList>
            <person name="Hosaka K."/>
        </authorList>
    </citation>
    <scope>NUCLEOTIDE SEQUENCE</scope>
    <source>
        <tissue evidence="2">Young leaves</tissue>
    </source>
</reference>
<name>A0AAF0TSU4_SOLVR</name>
<sequence>MGGVEKTIWVAKGVGVKVRRGGEDDLEESDRPVGPGTLKTRNLPRASKEIDGQIRPVCHSFERRKIEPNDIYIAVQIIFQFRTTWRKSLELHRQGGVLSGNPSLTSDYVLMVHHYGPASCLAIWRPGDLDLEDVKFDLDVIKGELKEEMKTLGYSSIFLGLNWASCIDSSKFDGIKPNHIYFTDDWLGYDRVAEGGAGKDMGAYNLEDVKFESFYPGESTSLICPPVWVMSSVM</sequence>
<dbReference type="PANTHER" id="PTHR44259:SF109">
    <property type="entry name" value="UBIQUITIN-PROTEIN LIGASE"/>
    <property type="match status" value="1"/>
</dbReference>
<organism evidence="2 3">
    <name type="scientific">Solanum verrucosum</name>
    <dbReference type="NCBI Taxonomy" id="315347"/>
    <lineage>
        <taxon>Eukaryota</taxon>
        <taxon>Viridiplantae</taxon>
        <taxon>Streptophyta</taxon>
        <taxon>Embryophyta</taxon>
        <taxon>Tracheophyta</taxon>
        <taxon>Spermatophyta</taxon>
        <taxon>Magnoliopsida</taxon>
        <taxon>eudicotyledons</taxon>
        <taxon>Gunneridae</taxon>
        <taxon>Pentapetalae</taxon>
        <taxon>asterids</taxon>
        <taxon>lamiids</taxon>
        <taxon>Solanales</taxon>
        <taxon>Solanaceae</taxon>
        <taxon>Solanoideae</taxon>
        <taxon>Solaneae</taxon>
        <taxon>Solanum</taxon>
    </lineage>
</organism>
<dbReference type="PANTHER" id="PTHR44259">
    <property type="entry name" value="OS07G0183000 PROTEIN-RELATED"/>
    <property type="match status" value="1"/>
</dbReference>
<gene>
    <name evidence="2" type="ORF">MTR67_024234</name>
</gene>
<dbReference type="AlphaFoldDB" id="A0AAF0TSU4"/>
<evidence type="ECO:0000313" key="3">
    <source>
        <dbReference type="Proteomes" id="UP001234989"/>
    </source>
</evidence>
<dbReference type="InterPro" id="IPR050942">
    <property type="entry name" value="F-box_BR-signaling"/>
</dbReference>
<keyword evidence="3" id="KW-1185">Reference proteome</keyword>
<evidence type="ECO:0000313" key="2">
    <source>
        <dbReference type="EMBL" id="WMV30849.1"/>
    </source>
</evidence>
<dbReference type="InterPro" id="IPR005174">
    <property type="entry name" value="KIB1-4_b-propeller"/>
</dbReference>
<dbReference type="Proteomes" id="UP001234989">
    <property type="component" value="Chromosome 5"/>
</dbReference>
<protein>
    <recommendedName>
        <fullName evidence="1">KIB1-4 beta-propeller domain-containing protein</fullName>
    </recommendedName>
</protein>
<dbReference type="EMBL" id="CP133616">
    <property type="protein sequence ID" value="WMV30849.1"/>
    <property type="molecule type" value="Genomic_DNA"/>
</dbReference>
<proteinExistence type="predicted"/>
<accession>A0AAF0TSU4</accession>
<dbReference type="Pfam" id="PF03478">
    <property type="entry name" value="Beta-prop_KIB1-4"/>
    <property type="match status" value="1"/>
</dbReference>